<name>A0ABW1ZXZ5_9GAMM</name>
<protein>
    <submittedName>
        <fullName evidence="1">Phosphatidate cytidylyltransferase</fullName>
        <ecNumber evidence="1">2.7.7.41</ecNumber>
    </submittedName>
</protein>
<evidence type="ECO:0000313" key="1">
    <source>
        <dbReference type="EMBL" id="MFC6670041.1"/>
    </source>
</evidence>
<dbReference type="Pfam" id="PF01148">
    <property type="entry name" value="CTP_transf_1"/>
    <property type="match status" value="1"/>
</dbReference>
<evidence type="ECO:0000313" key="2">
    <source>
        <dbReference type="Proteomes" id="UP001596422"/>
    </source>
</evidence>
<organism evidence="1 2">
    <name type="scientific">Marinobacterium aestuariivivens</name>
    <dbReference type="NCBI Taxonomy" id="1698799"/>
    <lineage>
        <taxon>Bacteria</taxon>
        <taxon>Pseudomonadati</taxon>
        <taxon>Pseudomonadota</taxon>
        <taxon>Gammaproteobacteria</taxon>
        <taxon>Oceanospirillales</taxon>
        <taxon>Oceanospirillaceae</taxon>
        <taxon>Marinobacterium</taxon>
    </lineage>
</organism>
<proteinExistence type="predicted"/>
<keyword evidence="2" id="KW-1185">Reference proteome</keyword>
<dbReference type="RefSeq" id="WP_379908559.1">
    <property type="nucleotide sequence ID" value="NZ_JBHSWE010000001.1"/>
</dbReference>
<gene>
    <name evidence="1" type="ORF">ACFQDL_08050</name>
</gene>
<dbReference type="GO" id="GO:0004605">
    <property type="term" value="F:phosphatidate cytidylyltransferase activity"/>
    <property type="evidence" value="ECO:0007669"/>
    <property type="project" value="UniProtKB-EC"/>
</dbReference>
<comment type="caution">
    <text evidence="1">The sequence shown here is derived from an EMBL/GenBank/DDBJ whole genome shotgun (WGS) entry which is preliminary data.</text>
</comment>
<dbReference type="PROSITE" id="PS51257">
    <property type="entry name" value="PROKAR_LIPOPROTEIN"/>
    <property type="match status" value="1"/>
</dbReference>
<dbReference type="EC" id="2.7.7.41" evidence="1"/>
<reference evidence="2" key="1">
    <citation type="journal article" date="2019" name="Int. J. Syst. Evol. Microbiol.">
        <title>The Global Catalogue of Microorganisms (GCM) 10K type strain sequencing project: providing services to taxonomists for standard genome sequencing and annotation.</title>
        <authorList>
            <consortium name="The Broad Institute Genomics Platform"/>
            <consortium name="The Broad Institute Genome Sequencing Center for Infectious Disease"/>
            <person name="Wu L."/>
            <person name="Ma J."/>
        </authorList>
    </citation>
    <scope>NUCLEOTIDE SEQUENCE [LARGE SCALE GENOMIC DNA]</scope>
    <source>
        <strain evidence="2">NBRC 111756</strain>
    </source>
</reference>
<sequence>MLKQRLLTALVLAPAALACVFLLPLPWFEFFVAVAMVLGAWEWSRLAGFDGTGARGLLGSGSACCWRPPSSRAPGYRCRR</sequence>
<accession>A0ABW1ZXZ5</accession>
<dbReference type="Proteomes" id="UP001596422">
    <property type="component" value="Unassembled WGS sequence"/>
</dbReference>
<keyword evidence="1" id="KW-0808">Transferase</keyword>
<dbReference type="EMBL" id="JBHSWE010000001">
    <property type="protein sequence ID" value="MFC6670041.1"/>
    <property type="molecule type" value="Genomic_DNA"/>
</dbReference>
<keyword evidence="1" id="KW-0548">Nucleotidyltransferase</keyword>